<feature type="transmembrane region" description="Helical" evidence="1">
    <location>
        <begin position="95"/>
        <end position="116"/>
    </location>
</feature>
<keyword evidence="1" id="KW-1133">Transmembrane helix</keyword>
<name>A0A1H0BQE1_9ACTN</name>
<dbReference type="NCBIfam" id="NF038012">
    <property type="entry name" value="DMT_1"/>
    <property type="match status" value="1"/>
</dbReference>
<dbReference type="PANTHER" id="PTHR40761">
    <property type="entry name" value="CONSERVED INTEGRAL MEMBRANE ALANINE VALINE AND LEUCINE RICH PROTEIN-RELATED"/>
    <property type="match status" value="1"/>
</dbReference>
<sequence>MSGVAQVLAAEGPPPGVEPHLGLSVLLALLSACAFAVSTVVQHRAATDAGQDLPQGAVLRLVGKLVRNRAWIGGQAAALTGFLLHAAALKFGPVVVVQPLLSGGLVISLALGALVDRRYPGRVLPEKGQWISAGVVAVTLGLFVVSARPDHGGAYARPGPLLLCVGGAATVMVLAALWALRPRAPHKALALGLGAGFGFGITGLLLKDVVAHPPGDLLTSWTTYVLLVSGATSITFAQWAYQSGALIECLPVMAVLEPLVAVGLAAPVYGERLAPGLLATTGQVVGVVGLVVGVAVLARRTAARDATGVPLAVPAPAPAPHPHT</sequence>
<keyword evidence="3" id="KW-1185">Reference proteome</keyword>
<accession>A0A1H0BQE1</accession>
<evidence type="ECO:0000313" key="3">
    <source>
        <dbReference type="Proteomes" id="UP000199088"/>
    </source>
</evidence>
<feature type="transmembrane region" description="Helical" evidence="1">
    <location>
        <begin position="188"/>
        <end position="206"/>
    </location>
</feature>
<feature type="transmembrane region" description="Helical" evidence="1">
    <location>
        <begin position="128"/>
        <end position="147"/>
    </location>
</feature>
<dbReference type="STRING" id="1052260.SAMN05660199_00087"/>
<protein>
    <recommendedName>
        <fullName evidence="4">Magnesium transporter NIPA</fullName>
    </recommendedName>
</protein>
<evidence type="ECO:0000256" key="1">
    <source>
        <dbReference type="SAM" id="Phobius"/>
    </source>
</evidence>
<dbReference type="OrthoDB" id="5187629at2"/>
<feature type="transmembrane region" description="Helical" evidence="1">
    <location>
        <begin position="20"/>
        <end position="41"/>
    </location>
</feature>
<gene>
    <name evidence="2" type="ORF">SAMN05660199_00087</name>
</gene>
<keyword evidence="1" id="KW-0812">Transmembrane</keyword>
<keyword evidence="1" id="KW-0472">Membrane</keyword>
<dbReference type="PANTHER" id="PTHR40761:SF1">
    <property type="entry name" value="CONSERVED INTEGRAL MEMBRANE ALANINE VALINE AND LEUCINE RICH PROTEIN-RELATED"/>
    <property type="match status" value="1"/>
</dbReference>
<dbReference type="EMBL" id="FNIR01000001">
    <property type="protein sequence ID" value="SDN47870.1"/>
    <property type="molecule type" value="Genomic_DNA"/>
</dbReference>
<dbReference type="RefSeq" id="WP_091237864.1">
    <property type="nucleotide sequence ID" value="NZ_FNIR01000001.1"/>
</dbReference>
<proteinExistence type="predicted"/>
<feature type="transmembrane region" description="Helical" evidence="1">
    <location>
        <begin position="218"/>
        <end position="237"/>
    </location>
</feature>
<feature type="transmembrane region" description="Helical" evidence="1">
    <location>
        <begin position="276"/>
        <end position="298"/>
    </location>
</feature>
<organism evidence="2 3">
    <name type="scientific">Klenkia soli</name>
    <dbReference type="NCBI Taxonomy" id="1052260"/>
    <lineage>
        <taxon>Bacteria</taxon>
        <taxon>Bacillati</taxon>
        <taxon>Actinomycetota</taxon>
        <taxon>Actinomycetes</taxon>
        <taxon>Geodermatophilales</taxon>
        <taxon>Geodermatophilaceae</taxon>
        <taxon>Klenkia</taxon>
    </lineage>
</organism>
<dbReference type="Proteomes" id="UP000199088">
    <property type="component" value="Unassembled WGS sequence"/>
</dbReference>
<reference evidence="3" key="1">
    <citation type="submission" date="2016-10" db="EMBL/GenBank/DDBJ databases">
        <authorList>
            <person name="Varghese N."/>
            <person name="Submissions S."/>
        </authorList>
    </citation>
    <scope>NUCLEOTIDE SEQUENCE [LARGE SCALE GENOMIC DNA]</scope>
    <source>
        <strain evidence="3">DSM 45843</strain>
    </source>
</reference>
<dbReference type="AlphaFoldDB" id="A0A1H0BQE1"/>
<feature type="transmembrane region" description="Helical" evidence="1">
    <location>
        <begin position="249"/>
        <end position="270"/>
    </location>
</feature>
<feature type="transmembrane region" description="Helical" evidence="1">
    <location>
        <begin position="70"/>
        <end position="89"/>
    </location>
</feature>
<feature type="transmembrane region" description="Helical" evidence="1">
    <location>
        <begin position="159"/>
        <end position="181"/>
    </location>
</feature>
<evidence type="ECO:0000313" key="2">
    <source>
        <dbReference type="EMBL" id="SDN47870.1"/>
    </source>
</evidence>
<evidence type="ECO:0008006" key="4">
    <source>
        <dbReference type="Google" id="ProtNLM"/>
    </source>
</evidence>